<feature type="domain" description="Tripartite ATP-independent periplasmic transporters DctQ component" evidence="10">
    <location>
        <begin position="23"/>
        <end position="153"/>
    </location>
</feature>
<gene>
    <name evidence="11" type="ORF">D4T97_020155</name>
</gene>
<proteinExistence type="inferred from homology"/>
<evidence type="ECO:0000256" key="4">
    <source>
        <dbReference type="ARBA" id="ARBA00022519"/>
    </source>
</evidence>
<comment type="similarity">
    <text evidence="8">Belongs to the TRAP transporter small permease family.</text>
</comment>
<organism evidence="11 12">
    <name type="scientific">Siminovitchia acidinfaciens</name>
    <dbReference type="NCBI Taxonomy" id="2321395"/>
    <lineage>
        <taxon>Bacteria</taxon>
        <taxon>Bacillati</taxon>
        <taxon>Bacillota</taxon>
        <taxon>Bacilli</taxon>
        <taxon>Bacillales</taxon>
        <taxon>Bacillaceae</taxon>
        <taxon>Siminovitchia</taxon>
    </lineage>
</organism>
<dbReference type="GO" id="GO:0015740">
    <property type="term" value="P:C4-dicarboxylate transport"/>
    <property type="evidence" value="ECO:0007669"/>
    <property type="project" value="TreeGrafter"/>
</dbReference>
<keyword evidence="12" id="KW-1185">Reference proteome</keyword>
<dbReference type="Proteomes" id="UP000287156">
    <property type="component" value="Unassembled WGS sequence"/>
</dbReference>
<keyword evidence="6 9" id="KW-1133">Transmembrane helix</keyword>
<dbReference type="InterPro" id="IPR055348">
    <property type="entry name" value="DctQ"/>
</dbReference>
<keyword evidence="7 9" id="KW-0472">Membrane</keyword>
<evidence type="ECO:0000313" key="11">
    <source>
        <dbReference type="EMBL" id="RST70306.1"/>
    </source>
</evidence>
<evidence type="ECO:0000256" key="5">
    <source>
        <dbReference type="ARBA" id="ARBA00022692"/>
    </source>
</evidence>
<accession>A0A429XSW2</accession>
<reference evidence="11" key="1">
    <citation type="submission" date="2018-12" db="EMBL/GenBank/DDBJ databases">
        <authorList>
            <person name="Sun L."/>
            <person name="Chen Z."/>
        </authorList>
    </citation>
    <scope>NUCLEOTIDE SEQUENCE [LARGE SCALE GENOMIC DNA]</scope>
    <source>
        <strain evidence="11">3-2-2</strain>
    </source>
</reference>
<feature type="transmembrane region" description="Helical" evidence="9">
    <location>
        <begin position="124"/>
        <end position="146"/>
    </location>
</feature>
<comment type="caution">
    <text evidence="11">The sequence shown here is derived from an EMBL/GenBank/DDBJ whole genome shotgun (WGS) entry which is preliminary data.</text>
</comment>
<evidence type="ECO:0000256" key="3">
    <source>
        <dbReference type="ARBA" id="ARBA00022475"/>
    </source>
</evidence>
<dbReference type="RefSeq" id="WP_126052579.1">
    <property type="nucleotide sequence ID" value="NZ_QYTV02000018.1"/>
</dbReference>
<evidence type="ECO:0000256" key="7">
    <source>
        <dbReference type="ARBA" id="ARBA00023136"/>
    </source>
</evidence>
<evidence type="ECO:0000256" key="9">
    <source>
        <dbReference type="SAM" id="Phobius"/>
    </source>
</evidence>
<dbReference type="PANTHER" id="PTHR35011">
    <property type="entry name" value="2,3-DIKETO-L-GULONATE TRAP TRANSPORTER SMALL PERMEASE PROTEIN YIAM"/>
    <property type="match status" value="1"/>
</dbReference>
<dbReference type="GO" id="GO:0022857">
    <property type="term" value="F:transmembrane transporter activity"/>
    <property type="evidence" value="ECO:0007669"/>
    <property type="project" value="TreeGrafter"/>
</dbReference>
<keyword evidence="2" id="KW-0813">Transport</keyword>
<dbReference type="GO" id="GO:0005886">
    <property type="term" value="C:plasma membrane"/>
    <property type="evidence" value="ECO:0007669"/>
    <property type="project" value="UniProtKB-SubCell"/>
</dbReference>
<dbReference type="EMBL" id="QYTV02000018">
    <property type="protein sequence ID" value="RST70306.1"/>
    <property type="molecule type" value="Genomic_DNA"/>
</dbReference>
<keyword evidence="4" id="KW-0997">Cell inner membrane</keyword>
<evidence type="ECO:0000256" key="1">
    <source>
        <dbReference type="ARBA" id="ARBA00004429"/>
    </source>
</evidence>
<sequence>MKLSTFFDKKVEEVILVITLVLMVALIFSQVSLRALSLGSLTFGDELSRYLHILQVWIGASLAIRKGEHIRITFFVNLFSGRMKMALDLLAIISWFAFALFIAVEGTSFINGIFHSGQTSPSMGIPMWIPYISIPLGGLLMSIRLIQQIFLIVKNQPEDKELV</sequence>
<keyword evidence="5 9" id="KW-0812">Transmembrane</keyword>
<comment type="subcellular location">
    <subcellularLocation>
        <location evidence="1">Cell inner membrane</location>
        <topology evidence="1">Multi-pass membrane protein</topology>
    </subcellularLocation>
</comment>
<feature type="transmembrane region" description="Helical" evidence="9">
    <location>
        <begin position="47"/>
        <end position="64"/>
    </location>
</feature>
<evidence type="ECO:0000256" key="2">
    <source>
        <dbReference type="ARBA" id="ARBA00022448"/>
    </source>
</evidence>
<keyword evidence="3" id="KW-1003">Cell membrane</keyword>
<feature type="transmembrane region" description="Helical" evidence="9">
    <location>
        <begin position="14"/>
        <end position="35"/>
    </location>
</feature>
<dbReference type="OrthoDB" id="9815614at2"/>
<feature type="transmembrane region" description="Helical" evidence="9">
    <location>
        <begin position="85"/>
        <end position="104"/>
    </location>
</feature>
<evidence type="ECO:0000259" key="10">
    <source>
        <dbReference type="Pfam" id="PF04290"/>
    </source>
</evidence>
<dbReference type="Pfam" id="PF04290">
    <property type="entry name" value="DctQ"/>
    <property type="match status" value="1"/>
</dbReference>
<name>A0A429XSW2_9BACI</name>
<evidence type="ECO:0000256" key="8">
    <source>
        <dbReference type="ARBA" id="ARBA00038436"/>
    </source>
</evidence>
<dbReference type="InterPro" id="IPR007387">
    <property type="entry name" value="TRAP_DctQ"/>
</dbReference>
<protein>
    <submittedName>
        <fullName evidence="11">TRAP transporter small permease</fullName>
    </submittedName>
</protein>
<dbReference type="PANTHER" id="PTHR35011:SF2">
    <property type="entry name" value="2,3-DIKETO-L-GULONATE TRAP TRANSPORTER SMALL PERMEASE PROTEIN YIAM"/>
    <property type="match status" value="1"/>
</dbReference>
<evidence type="ECO:0000256" key="6">
    <source>
        <dbReference type="ARBA" id="ARBA00022989"/>
    </source>
</evidence>
<evidence type="ECO:0000313" key="12">
    <source>
        <dbReference type="Proteomes" id="UP000287156"/>
    </source>
</evidence>
<dbReference type="AlphaFoldDB" id="A0A429XSW2"/>